<accession>A0A0D7BSG5</accession>
<protein>
    <recommendedName>
        <fullName evidence="1">Aminoglycoside phosphotransferase domain-containing protein</fullName>
    </recommendedName>
</protein>
<dbReference type="InterPro" id="IPR002575">
    <property type="entry name" value="Aminoglycoside_PTrfase"/>
</dbReference>
<dbReference type="EMBL" id="KN880436">
    <property type="protein sequence ID" value="KIY73342.1"/>
    <property type="molecule type" value="Genomic_DNA"/>
</dbReference>
<reference evidence="2 3" key="1">
    <citation type="journal article" date="2015" name="Fungal Genet. Biol.">
        <title>Evolution of novel wood decay mechanisms in Agaricales revealed by the genome sequences of Fistulina hepatica and Cylindrobasidium torrendii.</title>
        <authorList>
            <person name="Floudas D."/>
            <person name="Held B.W."/>
            <person name="Riley R."/>
            <person name="Nagy L.G."/>
            <person name="Koehler G."/>
            <person name="Ransdell A.S."/>
            <person name="Younus H."/>
            <person name="Chow J."/>
            <person name="Chiniquy J."/>
            <person name="Lipzen A."/>
            <person name="Tritt A."/>
            <person name="Sun H."/>
            <person name="Haridas S."/>
            <person name="LaButti K."/>
            <person name="Ohm R.A."/>
            <person name="Kues U."/>
            <person name="Blanchette R.A."/>
            <person name="Grigoriev I.V."/>
            <person name="Minto R.E."/>
            <person name="Hibbett D.S."/>
        </authorList>
    </citation>
    <scope>NUCLEOTIDE SEQUENCE [LARGE SCALE GENOMIC DNA]</scope>
    <source>
        <strain evidence="2 3">FP15055 ss-10</strain>
    </source>
</reference>
<dbReference type="STRING" id="1314674.A0A0D7BSG5"/>
<dbReference type="Gene3D" id="3.90.1200.10">
    <property type="match status" value="1"/>
</dbReference>
<organism evidence="2 3">
    <name type="scientific">Cylindrobasidium torrendii FP15055 ss-10</name>
    <dbReference type="NCBI Taxonomy" id="1314674"/>
    <lineage>
        <taxon>Eukaryota</taxon>
        <taxon>Fungi</taxon>
        <taxon>Dikarya</taxon>
        <taxon>Basidiomycota</taxon>
        <taxon>Agaricomycotina</taxon>
        <taxon>Agaricomycetes</taxon>
        <taxon>Agaricomycetidae</taxon>
        <taxon>Agaricales</taxon>
        <taxon>Marasmiineae</taxon>
        <taxon>Physalacriaceae</taxon>
        <taxon>Cylindrobasidium</taxon>
    </lineage>
</organism>
<dbReference type="InterPro" id="IPR011009">
    <property type="entry name" value="Kinase-like_dom_sf"/>
</dbReference>
<dbReference type="PANTHER" id="PTHR21310">
    <property type="entry name" value="AMINOGLYCOSIDE PHOSPHOTRANSFERASE-RELATED-RELATED"/>
    <property type="match status" value="1"/>
</dbReference>
<dbReference type="Pfam" id="PF01636">
    <property type="entry name" value="APH"/>
    <property type="match status" value="1"/>
</dbReference>
<dbReference type="SUPFAM" id="SSF56112">
    <property type="entry name" value="Protein kinase-like (PK-like)"/>
    <property type="match status" value="1"/>
</dbReference>
<evidence type="ECO:0000313" key="2">
    <source>
        <dbReference type="EMBL" id="KIY73342.1"/>
    </source>
</evidence>
<evidence type="ECO:0000259" key="1">
    <source>
        <dbReference type="Pfam" id="PF01636"/>
    </source>
</evidence>
<dbReference type="AlphaFoldDB" id="A0A0D7BSG5"/>
<feature type="domain" description="Aminoglycoside phosphotransferase" evidence="1">
    <location>
        <begin position="70"/>
        <end position="242"/>
    </location>
</feature>
<evidence type="ECO:0000313" key="3">
    <source>
        <dbReference type="Proteomes" id="UP000054007"/>
    </source>
</evidence>
<gene>
    <name evidence="2" type="ORF">CYLTODRAFT_417028</name>
</gene>
<sequence>MATLLETTDASSLKHFNDELLHDYTDEQMLEFIEAAPRVPIDERFFTGTRILSDSVMAKHSYQYASRYHNDEIEAMRLAERLGVRTPALLRIVPGNNNEGAHLVMQRVHGRTLVEAWPTMSIWRTFRLAWQLRSFVSRMQAYQSQGAGSISTGGCLCGALDEDKFGPPLHATPSEFAEYINWWMRFDRGPFYPARPELCVRPLRTHVFCHTDLNPTNLMVDEDNKLWVLDWADSGMYPAYMEAEGMRWTLPTLNTTLEYYRWFFFKFIAAGRYKTETRAIGVLRNHSMAFPRARGMSFPSGRQTLRLQYFPRRGRSSDGVATQQS</sequence>
<dbReference type="PANTHER" id="PTHR21310:SF39">
    <property type="entry name" value="AMINOGLYCOSIDE PHOSPHOTRANSFERASE DOMAIN-CONTAINING PROTEIN"/>
    <property type="match status" value="1"/>
</dbReference>
<proteinExistence type="predicted"/>
<dbReference type="InterPro" id="IPR051678">
    <property type="entry name" value="AGP_Transferase"/>
</dbReference>
<dbReference type="OrthoDB" id="4177236at2759"/>
<keyword evidence="3" id="KW-1185">Reference proteome</keyword>
<dbReference type="Proteomes" id="UP000054007">
    <property type="component" value="Unassembled WGS sequence"/>
</dbReference>
<name>A0A0D7BSG5_9AGAR</name>